<dbReference type="GO" id="GO:0031514">
    <property type="term" value="C:motile cilium"/>
    <property type="evidence" value="ECO:0007669"/>
    <property type="project" value="TreeGrafter"/>
</dbReference>
<dbReference type="PANTHER" id="PTHR32465">
    <property type="entry name" value="BARDET-BIEDL SYNDROME 2 PROTEIN"/>
    <property type="match status" value="1"/>
</dbReference>
<evidence type="ECO:0000313" key="3">
    <source>
        <dbReference type="EMBL" id="KAH8035068.1"/>
    </source>
</evidence>
<reference evidence="3" key="2">
    <citation type="submission" date="2021-09" db="EMBL/GenBank/DDBJ databases">
        <authorList>
            <person name="Jia N."/>
            <person name="Wang J."/>
            <person name="Shi W."/>
            <person name="Du L."/>
            <person name="Sun Y."/>
            <person name="Zhan W."/>
            <person name="Jiang J."/>
            <person name="Wang Q."/>
            <person name="Zhang B."/>
            <person name="Ji P."/>
            <person name="Sakyi L.B."/>
            <person name="Cui X."/>
            <person name="Yuan T."/>
            <person name="Jiang B."/>
            <person name="Yang W."/>
            <person name="Lam T.T.-Y."/>
            <person name="Chang Q."/>
            <person name="Ding S."/>
            <person name="Wang X."/>
            <person name="Zhu J."/>
            <person name="Ruan X."/>
            <person name="Zhao L."/>
            <person name="Wei J."/>
            <person name="Que T."/>
            <person name="Du C."/>
            <person name="Cheng J."/>
            <person name="Dai P."/>
            <person name="Han X."/>
            <person name="Huang E."/>
            <person name="Gao Y."/>
            <person name="Liu J."/>
            <person name="Shao H."/>
            <person name="Ye R."/>
            <person name="Li L."/>
            <person name="Wei W."/>
            <person name="Wang X."/>
            <person name="Wang C."/>
            <person name="Huo Q."/>
            <person name="Li W."/>
            <person name="Guo W."/>
            <person name="Chen H."/>
            <person name="Chen S."/>
            <person name="Zhou L."/>
            <person name="Zhou L."/>
            <person name="Ni X."/>
            <person name="Tian J."/>
            <person name="Zhou Y."/>
            <person name="Sheng Y."/>
            <person name="Liu T."/>
            <person name="Pan Y."/>
            <person name="Xia L."/>
            <person name="Li J."/>
            <person name="Zhao F."/>
            <person name="Cao W."/>
        </authorList>
    </citation>
    <scope>NUCLEOTIDE SEQUENCE</scope>
    <source>
        <strain evidence="3">Rmic-2018</strain>
        <tissue evidence="3">Larvae</tissue>
    </source>
</reference>
<protein>
    <recommendedName>
        <fullName evidence="2">BBS2 platform domain-containing protein</fullName>
    </recommendedName>
</protein>
<dbReference type="GO" id="GO:0016020">
    <property type="term" value="C:membrane"/>
    <property type="evidence" value="ECO:0007669"/>
    <property type="project" value="TreeGrafter"/>
</dbReference>
<keyword evidence="4" id="KW-1185">Reference proteome</keyword>
<dbReference type="GO" id="GO:0034464">
    <property type="term" value="C:BBSome"/>
    <property type="evidence" value="ECO:0007669"/>
    <property type="project" value="InterPro"/>
</dbReference>
<evidence type="ECO:0000313" key="4">
    <source>
        <dbReference type="Proteomes" id="UP000821866"/>
    </source>
</evidence>
<proteinExistence type="predicted"/>
<dbReference type="EMBL" id="JABSTU010000003">
    <property type="protein sequence ID" value="KAH8035068.1"/>
    <property type="molecule type" value="Genomic_DNA"/>
</dbReference>
<organism evidence="3 4">
    <name type="scientific">Rhipicephalus microplus</name>
    <name type="common">Cattle tick</name>
    <name type="synonym">Boophilus microplus</name>
    <dbReference type="NCBI Taxonomy" id="6941"/>
    <lineage>
        <taxon>Eukaryota</taxon>
        <taxon>Metazoa</taxon>
        <taxon>Ecdysozoa</taxon>
        <taxon>Arthropoda</taxon>
        <taxon>Chelicerata</taxon>
        <taxon>Arachnida</taxon>
        <taxon>Acari</taxon>
        <taxon>Parasitiformes</taxon>
        <taxon>Ixodida</taxon>
        <taxon>Ixodoidea</taxon>
        <taxon>Ixodidae</taxon>
        <taxon>Rhipicephalinae</taxon>
        <taxon>Rhipicephalus</taxon>
        <taxon>Boophilus</taxon>
    </lineage>
</organism>
<dbReference type="AlphaFoldDB" id="A0A9J6ELR0"/>
<dbReference type="InterPro" id="IPR016616">
    <property type="entry name" value="Bardet-Biedl_syndrome_2_prot"/>
</dbReference>
<accession>A0A9J6ELR0</accession>
<evidence type="ECO:0000256" key="1">
    <source>
        <dbReference type="SAM" id="MobiDB-lite"/>
    </source>
</evidence>
<dbReference type="Pfam" id="PF23350">
    <property type="entry name" value="BBS2_pf"/>
    <property type="match status" value="1"/>
</dbReference>
<dbReference type="GO" id="GO:1905515">
    <property type="term" value="P:non-motile cilium assembly"/>
    <property type="evidence" value="ECO:0007669"/>
    <property type="project" value="InterPro"/>
</dbReference>
<reference evidence="3" key="1">
    <citation type="journal article" date="2020" name="Cell">
        <title>Large-Scale Comparative Analyses of Tick Genomes Elucidate Their Genetic Diversity and Vector Capacities.</title>
        <authorList>
            <consortium name="Tick Genome and Microbiome Consortium (TIGMIC)"/>
            <person name="Jia N."/>
            <person name="Wang J."/>
            <person name="Shi W."/>
            <person name="Du L."/>
            <person name="Sun Y."/>
            <person name="Zhan W."/>
            <person name="Jiang J.F."/>
            <person name="Wang Q."/>
            <person name="Zhang B."/>
            <person name="Ji P."/>
            <person name="Bell-Sakyi L."/>
            <person name="Cui X.M."/>
            <person name="Yuan T.T."/>
            <person name="Jiang B.G."/>
            <person name="Yang W.F."/>
            <person name="Lam T.T."/>
            <person name="Chang Q.C."/>
            <person name="Ding S.J."/>
            <person name="Wang X.J."/>
            <person name="Zhu J.G."/>
            <person name="Ruan X.D."/>
            <person name="Zhao L."/>
            <person name="Wei J.T."/>
            <person name="Ye R.Z."/>
            <person name="Que T.C."/>
            <person name="Du C.H."/>
            <person name="Zhou Y.H."/>
            <person name="Cheng J.X."/>
            <person name="Dai P.F."/>
            <person name="Guo W.B."/>
            <person name="Han X.H."/>
            <person name="Huang E.J."/>
            <person name="Li L.F."/>
            <person name="Wei W."/>
            <person name="Gao Y.C."/>
            <person name="Liu J.Z."/>
            <person name="Shao H.Z."/>
            <person name="Wang X."/>
            <person name="Wang C.C."/>
            <person name="Yang T.C."/>
            <person name="Huo Q.B."/>
            <person name="Li W."/>
            <person name="Chen H.Y."/>
            <person name="Chen S.E."/>
            <person name="Zhou L.G."/>
            <person name="Ni X.B."/>
            <person name="Tian J.H."/>
            <person name="Sheng Y."/>
            <person name="Liu T."/>
            <person name="Pan Y.S."/>
            <person name="Xia L.Y."/>
            <person name="Li J."/>
            <person name="Zhao F."/>
            <person name="Cao W.C."/>
        </authorList>
    </citation>
    <scope>NUCLEOTIDE SEQUENCE</scope>
    <source>
        <strain evidence="3">Rmic-2018</strain>
    </source>
</reference>
<dbReference type="VEuPathDB" id="VectorBase:LOC119181914"/>
<feature type="region of interest" description="Disordered" evidence="1">
    <location>
        <begin position="148"/>
        <end position="187"/>
    </location>
</feature>
<dbReference type="Proteomes" id="UP000821866">
    <property type="component" value="Chromosome 11"/>
</dbReference>
<sequence>MRRPLTKTVCPGAAERRKVVASAMASLCGRLSLECAKERSAKTLRPTIVHMSPQVASWVNQNFLLAEELQYQDSFRVSFLALRCLKPITIDVQTSGEVSIETGLMDVAADMVQSLAAYLEIEDLESRAHFPDEYERLGSLVDKGELVPKVNEAQQSRRSKGGSPREPLPRAPSFSSSSRALAVRRSTGSMQGRLVHCGWLRRS</sequence>
<comment type="caution">
    <text evidence="3">The sequence shown here is derived from an EMBL/GenBank/DDBJ whole genome shotgun (WGS) entry which is preliminary data.</text>
</comment>
<gene>
    <name evidence="3" type="ORF">HPB51_004309</name>
</gene>
<feature type="compositionally biased region" description="Low complexity" evidence="1">
    <location>
        <begin position="171"/>
        <end position="186"/>
    </location>
</feature>
<name>A0A9J6ELR0_RHIMP</name>
<feature type="domain" description="BBS2 platform" evidence="2">
    <location>
        <begin position="52"/>
        <end position="119"/>
    </location>
</feature>
<dbReference type="InterPro" id="IPR055379">
    <property type="entry name" value="BBS2_pf_dom"/>
</dbReference>
<dbReference type="GO" id="GO:0036064">
    <property type="term" value="C:ciliary basal body"/>
    <property type="evidence" value="ECO:0007669"/>
    <property type="project" value="TreeGrafter"/>
</dbReference>
<evidence type="ECO:0000259" key="2">
    <source>
        <dbReference type="Pfam" id="PF23350"/>
    </source>
</evidence>
<dbReference type="PANTHER" id="PTHR32465:SF0">
    <property type="entry name" value="BARDET-BIEDL SYNDROME 2 PROTEIN"/>
    <property type="match status" value="1"/>
</dbReference>